<dbReference type="AlphaFoldDB" id="A0A8S2YTQ9"/>
<protein>
    <submittedName>
        <fullName evidence="2">Uncharacterized protein</fullName>
    </submittedName>
</protein>
<feature type="region of interest" description="Disordered" evidence="1">
    <location>
        <begin position="27"/>
        <end position="57"/>
    </location>
</feature>
<sequence>MSRHPLINIEETNDELDGICVAIMTRSKTKQQTTTADDIPTTTSSNTSSTSFYSKQL</sequence>
<evidence type="ECO:0000256" key="1">
    <source>
        <dbReference type="SAM" id="MobiDB-lite"/>
    </source>
</evidence>
<proteinExistence type="predicted"/>
<evidence type="ECO:0000313" key="3">
    <source>
        <dbReference type="Proteomes" id="UP000681967"/>
    </source>
</evidence>
<accession>A0A8S2YTQ9</accession>
<comment type="caution">
    <text evidence="2">The sequence shown here is derived from an EMBL/GenBank/DDBJ whole genome shotgun (WGS) entry which is preliminary data.</text>
</comment>
<reference evidence="2" key="1">
    <citation type="submission" date="2021-02" db="EMBL/GenBank/DDBJ databases">
        <authorList>
            <person name="Nowell W R."/>
        </authorList>
    </citation>
    <scope>NUCLEOTIDE SEQUENCE</scope>
</reference>
<feature type="compositionally biased region" description="Low complexity" evidence="1">
    <location>
        <begin position="33"/>
        <end position="51"/>
    </location>
</feature>
<feature type="non-terminal residue" evidence="2">
    <location>
        <position position="57"/>
    </location>
</feature>
<name>A0A8S2YTQ9_9BILA</name>
<organism evidence="2 3">
    <name type="scientific">Rotaria magnacalcarata</name>
    <dbReference type="NCBI Taxonomy" id="392030"/>
    <lineage>
        <taxon>Eukaryota</taxon>
        <taxon>Metazoa</taxon>
        <taxon>Spiralia</taxon>
        <taxon>Gnathifera</taxon>
        <taxon>Rotifera</taxon>
        <taxon>Eurotatoria</taxon>
        <taxon>Bdelloidea</taxon>
        <taxon>Philodinida</taxon>
        <taxon>Philodinidae</taxon>
        <taxon>Rotaria</taxon>
    </lineage>
</organism>
<evidence type="ECO:0000313" key="2">
    <source>
        <dbReference type="EMBL" id="CAF4577824.1"/>
    </source>
</evidence>
<dbReference type="Proteomes" id="UP000681967">
    <property type="component" value="Unassembled WGS sequence"/>
</dbReference>
<gene>
    <name evidence="2" type="ORF">BYL167_LOCUS39182</name>
</gene>
<dbReference type="EMBL" id="CAJOBH010093580">
    <property type="protein sequence ID" value="CAF4577824.1"/>
    <property type="molecule type" value="Genomic_DNA"/>
</dbReference>